<sequence length="276" mass="29337">MASSSHQTLAARRLEGKVAIITGGASGIGATTARLFAQHGAKIVIADIQDDLGASVAKDIGSEEATFVHCNVTIESDVQNAVDTTIAKYGKLDIMFSNAGTMGKPIASILEIDHETINSVFEVNVYGSFFCGKHAARVMIPAKKGNIIFNASAATVTFGDIAHPYSSSKNAILGLTKRLGVELGRYGIRVNCISPYALATPLGLNTMGIDKELGEKLFQQAANLKRIVLREEDCAEAVLYLASEESKYVSGLNLVLDGGYSTTNEAFTEAMKKLLL</sequence>
<dbReference type="Gene3D" id="3.40.50.720">
    <property type="entry name" value="NAD(P)-binding Rossmann-like Domain"/>
    <property type="match status" value="1"/>
</dbReference>
<protein>
    <recommendedName>
        <fullName evidence="5">Secoisolariciresinol dehydrogenase</fullName>
    </recommendedName>
</protein>
<evidence type="ECO:0008006" key="5">
    <source>
        <dbReference type="Google" id="ProtNLM"/>
    </source>
</evidence>
<dbReference type="PRINTS" id="PR00081">
    <property type="entry name" value="GDHRDH"/>
</dbReference>
<dbReference type="PRINTS" id="PR00080">
    <property type="entry name" value="SDRFAMILY"/>
</dbReference>
<keyword evidence="4" id="KW-1185">Reference proteome</keyword>
<dbReference type="Proteomes" id="UP001642360">
    <property type="component" value="Unassembled WGS sequence"/>
</dbReference>
<evidence type="ECO:0000256" key="2">
    <source>
        <dbReference type="ARBA" id="ARBA00023002"/>
    </source>
</evidence>
<accession>A0ABC8V1M2</accession>
<dbReference type="Pfam" id="PF13561">
    <property type="entry name" value="adh_short_C2"/>
    <property type="match status" value="1"/>
</dbReference>
<comment type="caution">
    <text evidence="3">The sequence shown here is derived from an EMBL/GenBank/DDBJ whole genome shotgun (WGS) entry which is preliminary data.</text>
</comment>
<dbReference type="EMBL" id="CAUOFW020009858">
    <property type="protein sequence ID" value="CAK9187236.1"/>
    <property type="molecule type" value="Genomic_DNA"/>
</dbReference>
<evidence type="ECO:0000256" key="1">
    <source>
        <dbReference type="ARBA" id="ARBA00006484"/>
    </source>
</evidence>
<evidence type="ECO:0000313" key="4">
    <source>
        <dbReference type="Proteomes" id="UP001642360"/>
    </source>
</evidence>
<keyword evidence="2" id="KW-0560">Oxidoreductase</keyword>
<dbReference type="SUPFAM" id="SSF51735">
    <property type="entry name" value="NAD(P)-binding Rossmann-fold domains"/>
    <property type="match status" value="1"/>
</dbReference>
<dbReference type="GO" id="GO:0016616">
    <property type="term" value="F:oxidoreductase activity, acting on the CH-OH group of donors, NAD or NADP as acceptor"/>
    <property type="evidence" value="ECO:0007669"/>
    <property type="project" value="UniProtKB-ARBA"/>
</dbReference>
<name>A0ABC8V1M2_9AQUA</name>
<organism evidence="3 4">
    <name type="scientific">Ilex paraguariensis</name>
    <name type="common">yerba mate</name>
    <dbReference type="NCBI Taxonomy" id="185542"/>
    <lineage>
        <taxon>Eukaryota</taxon>
        <taxon>Viridiplantae</taxon>
        <taxon>Streptophyta</taxon>
        <taxon>Embryophyta</taxon>
        <taxon>Tracheophyta</taxon>
        <taxon>Spermatophyta</taxon>
        <taxon>Magnoliopsida</taxon>
        <taxon>eudicotyledons</taxon>
        <taxon>Gunneridae</taxon>
        <taxon>Pentapetalae</taxon>
        <taxon>asterids</taxon>
        <taxon>campanulids</taxon>
        <taxon>Aquifoliales</taxon>
        <taxon>Aquifoliaceae</taxon>
        <taxon>Ilex</taxon>
    </lineage>
</organism>
<comment type="similarity">
    <text evidence="1">Belongs to the short-chain dehydrogenases/reductases (SDR) family.</text>
</comment>
<reference evidence="3 4" key="1">
    <citation type="submission" date="2024-02" db="EMBL/GenBank/DDBJ databases">
        <authorList>
            <person name="Vignale AGUSTIN F."/>
            <person name="Sosa J E."/>
            <person name="Modenutti C."/>
        </authorList>
    </citation>
    <scope>NUCLEOTIDE SEQUENCE [LARGE SCALE GENOMIC DNA]</scope>
</reference>
<dbReference type="FunFam" id="3.40.50.720:FF:000084">
    <property type="entry name" value="Short-chain dehydrogenase reductase"/>
    <property type="match status" value="1"/>
</dbReference>
<proteinExistence type="inferred from homology"/>
<dbReference type="AlphaFoldDB" id="A0ABC8V1M2"/>
<dbReference type="PANTHER" id="PTHR43180:SF60">
    <property type="entry name" value="SHORT-CHAIN DEHYDROGENASE REDUCTASE 3A-LIKE"/>
    <property type="match status" value="1"/>
</dbReference>
<dbReference type="InterPro" id="IPR036291">
    <property type="entry name" value="NAD(P)-bd_dom_sf"/>
</dbReference>
<dbReference type="InterPro" id="IPR002347">
    <property type="entry name" value="SDR_fam"/>
</dbReference>
<evidence type="ECO:0000313" key="3">
    <source>
        <dbReference type="EMBL" id="CAK9187236.1"/>
    </source>
</evidence>
<gene>
    <name evidence="3" type="ORF">ILEXP_LOCUS57744</name>
</gene>
<dbReference type="NCBIfam" id="NF005559">
    <property type="entry name" value="PRK07231.1"/>
    <property type="match status" value="1"/>
</dbReference>
<dbReference type="PANTHER" id="PTHR43180">
    <property type="entry name" value="3-OXOACYL-(ACYL-CARRIER-PROTEIN) REDUCTASE (AFU_ORTHOLOGUE AFUA_6G11210)"/>
    <property type="match status" value="1"/>
</dbReference>